<sequence>FSQANTDFAEIADFQSCTKMSFRSSASGGNKWRGDIIFVEYDCEQNSHTTERWSGENVRQHAKALDLYSEHIEKAKIWKYPLKREFLALFGAWHEFTLVESTNWYWTFEKYMDGLYVQRARHIDYVKNLHVGDKRSVYDIRGEGRESNAITFGESIGNVISWIDANNELGNKYNLAQSNCHYFASRVYEAITRTAGKRL</sequence>
<evidence type="ECO:0000313" key="1">
    <source>
        <dbReference type="EMBL" id="GMS87648.1"/>
    </source>
</evidence>
<accession>A0AAV5SWZ7</accession>
<reference evidence="1" key="1">
    <citation type="submission" date="2023-10" db="EMBL/GenBank/DDBJ databases">
        <title>Genome assembly of Pristionchus species.</title>
        <authorList>
            <person name="Yoshida K."/>
            <person name="Sommer R.J."/>
        </authorList>
    </citation>
    <scope>NUCLEOTIDE SEQUENCE</scope>
    <source>
        <strain evidence="1">RS0144</strain>
    </source>
</reference>
<feature type="non-terminal residue" evidence="1">
    <location>
        <position position="199"/>
    </location>
</feature>
<keyword evidence="2" id="KW-1185">Reference proteome</keyword>
<feature type="non-terminal residue" evidence="1">
    <location>
        <position position="1"/>
    </location>
</feature>
<organism evidence="1 2">
    <name type="scientific">Pristionchus entomophagus</name>
    <dbReference type="NCBI Taxonomy" id="358040"/>
    <lineage>
        <taxon>Eukaryota</taxon>
        <taxon>Metazoa</taxon>
        <taxon>Ecdysozoa</taxon>
        <taxon>Nematoda</taxon>
        <taxon>Chromadorea</taxon>
        <taxon>Rhabditida</taxon>
        <taxon>Rhabditina</taxon>
        <taxon>Diplogasteromorpha</taxon>
        <taxon>Diplogasteroidea</taxon>
        <taxon>Neodiplogasteridae</taxon>
        <taxon>Pristionchus</taxon>
    </lineage>
</organism>
<gene>
    <name evidence="1" type="ORF">PENTCL1PPCAC_9823</name>
</gene>
<dbReference type="AlphaFoldDB" id="A0AAV5SWZ7"/>
<proteinExistence type="predicted"/>
<dbReference type="Proteomes" id="UP001432027">
    <property type="component" value="Unassembled WGS sequence"/>
</dbReference>
<evidence type="ECO:0000313" key="2">
    <source>
        <dbReference type="Proteomes" id="UP001432027"/>
    </source>
</evidence>
<dbReference type="EMBL" id="BTSX01000003">
    <property type="protein sequence ID" value="GMS87648.1"/>
    <property type="molecule type" value="Genomic_DNA"/>
</dbReference>
<name>A0AAV5SWZ7_9BILA</name>
<evidence type="ECO:0008006" key="3">
    <source>
        <dbReference type="Google" id="ProtNLM"/>
    </source>
</evidence>
<comment type="caution">
    <text evidence="1">The sequence shown here is derived from an EMBL/GenBank/DDBJ whole genome shotgun (WGS) entry which is preliminary data.</text>
</comment>
<protein>
    <recommendedName>
        <fullName evidence="3">LRAT domain-containing protein</fullName>
    </recommendedName>
</protein>